<dbReference type="AlphaFoldDB" id="A0AAV3XBJ9"/>
<dbReference type="CDD" id="cd00719">
    <property type="entry name" value="GIY-YIG_SF"/>
    <property type="match status" value="1"/>
</dbReference>
<dbReference type="SUPFAM" id="SSF82771">
    <property type="entry name" value="GIY-YIG endonuclease"/>
    <property type="match status" value="1"/>
</dbReference>
<dbReference type="Proteomes" id="UP001050975">
    <property type="component" value="Unassembled WGS sequence"/>
</dbReference>
<evidence type="ECO:0000313" key="2">
    <source>
        <dbReference type="Proteomes" id="UP001050975"/>
    </source>
</evidence>
<organism evidence="1 2">
    <name type="scientific">Microseira wollei NIES-4236</name>
    <dbReference type="NCBI Taxonomy" id="2530354"/>
    <lineage>
        <taxon>Bacteria</taxon>
        <taxon>Bacillati</taxon>
        <taxon>Cyanobacteriota</taxon>
        <taxon>Cyanophyceae</taxon>
        <taxon>Oscillatoriophycideae</taxon>
        <taxon>Aerosakkonematales</taxon>
        <taxon>Aerosakkonemataceae</taxon>
        <taxon>Microseira</taxon>
    </lineage>
</organism>
<comment type="caution">
    <text evidence="1">The sequence shown here is derived from an EMBL/GenBank/DDBJ whole genome shotgun (WGS) entry which is preliminary data.</text>
</comment>
<dbReference type="EMBL" id="BLAY01000071">
    <property type="protein sequence ID" value="GET39664.1"/>
    <property type="molecule type" value="Genomic_DNA"/>
</dbReference>
<dbReference type="Gene3D" id="3.40.1440.10">
    <property type="entry name" value="GIY-YIG endonuclease"/>
    <property type="match status" value="1"/>
</dbReference>
<sequence length="207" mass="24179">MIEHLVNPMCLDSVPLEERQKLPQIPCVYFVVDSAKKIQYIGSSINLKERWLNDRKLEEIKSENEVRIFWLPIAESDLNCLKAIESEFIAKFCPPLNKRERPKRVQFLSRHQKQNLTDEQFIDLAENVVTPITLYKKAGYTQKGFAKALNRRFEEINSPRQVTTKSIREWISGKFQPHLTPAETLEMCILLNCNLYDLVLATKQKKS</sequence>
<evidence type="ECO:0000313" key="1">
    <source>
        <dbReference type="EMBL" id="GET39664.1"/>
    </source>
</evidence>
<name>A0AAV3XBJ9_9CYAN</name>
<dbReference type="RefSeq" id="WP_226585147.1">
    <property type="nucleotide sequence ID" value="NZ_BLAY01000071.1"/>
</dbReference>
<keyword evidence="2" id="KW-1185">Reference proteome</keyword>
<protein>
    <submittedName>
        <fullName evidence="1">XRE family transcriptional regulator</fullName>
    </submittedName>
</protein>
<accession>A0AAV3XBJ9</accession>
<dbReference type="InterPro" id="IPR035901">
    <property type="entry name" value="GIY-YIG_endonuc_sf"/>
</dbReference>
<proteinExistence type="predicted"/>
<gene>
    <name evidence="1" type="ORF">MiSe_44350</name>
</gene>
<reference evidence="1" key="1">
    <citation type="submission" date="2019-10" db="EMBL/GenBank/DDBJ databases">
        <title>Draft genome sequece of Microseira wollei NIES-4236.</title>
        <authorList>
            <person name="Yamaguchi H."/>
            <person name="Suzuki S."/>
            <person name="Kawachi M."/>
        </authorList>
    </citation>
    <scope>NUCLEOTIDE SEQUENCE</scope>
    <source>
        <strain evidence="1">NIES-4236</strain>
    </source>
</reference>